<gene>
    <name evidence="1" type="ORF">HD596_010067</name>
</gene>
<evidence type="ECO:0000313" key="1">
    <source>
        <dbReference type="EMBL" id="MBB5783311.1"/>
    </source>
</evidence>
<comment type="caution">
    <text evidence="1">The sequence shown here is derived from an EMBL/GenBank/DDBJ whole genome shotgun (WGS) entry which is preliminary data.</text>
</comment>
<sequence length="46" mass="4932">MRRLTGATVMQRGWVDEAEIEVFLAAGHTRAATCRTSCRTSCSGSG</sequence>
<dbReference type="EMBL" id="JACHMB010000001">
    <property type="protein sequence ID" value="MBB5783311.1"/>
    <property type="molecule type" value="Genomic_DNA"/>
</dbReference>
<evidence type="ECO:0000313" key="2">
    <source>
        <dbReference type="Proteomes" id="UP000579153"/>
    </source>
</evidence>
<dbReference type="AlphaFoldDB" id="A0A7W9LGU0"/>
<dbReference type="Proteomes" id="UP000579153">
    <property type="component" value="Unassembled WGS sequence"/>
</dbReference>
<proteinExistence type="predicted"/>
<protein>
    <submittedName>
        <fullName evidence="1">Uncharacterized protein</fullName>
    </submittedName>
</protein>
<dbReference type="RefSeq" id="WP_221519958.1">
    <property type="nucleotide sequence ID" value="NZ_JACHMB010000001.1"/>
</dbReference>
<organism evidence="1 2">
    <name type="scientific">Nonomuraea jabiensis</name>
    <dbReference type="NCBI Taxonomy" id="882448"/>
    <lineage>
        <taxon>Bacteria</taxon>
        <taxon>Bacillati</taxon>
        <taxon>Actinomycetota</taxon>
        <taxon>Actinomycetes</taxon>
        <taxon>Streptosporangiales</taxon>
        <taxon>Streptosporangiaceae</taxon>
        <taxon>Nonomuraea</taxon>
    </lineage>
</organism>
<name>A0A7W9LGU0_9ACTN</name>
<keyword evidence="2" id="KW-1185">Reference proteome</keyword>
<accession>A0A7W9LGU0</accession>
<reference evidence="1 2" key="1">
    <citation type="submission" date="2020-08" db="EMBL/GenBank/DDBJ databases">
        <title>Sequencing the genomes of 1000 actinobacteria strains.</title>
        <authorList>
            <person name="Klenk H.-P."/>
        </authorList>
    </citation>
    <scope>NUCLEOTIDE SEQUENCE [LARGE SCALE GENOMIC DNA]</scope>
    <source>
        <strain evidence="1 2">DSM 45507</strain>
    </source>
</reference>